<dbReference type="PANTHER" id="PTHR43037">
    <property type="entry name" value="UNNAMED PRODUCT-RELATED"/>
    <property type="match status" value="1"/>
</dbReference>
<keyword evidence="2 9" id="KW-0719">Serine esterase</keyword>
<dbReference type="OrthoDB" id="2425929at2759"/>
<dbReference type="InterPro" id="IPR010126">
    <property type="entry name" value="Esterase_phb"/>
</dbReference>
<evidence type="ECO:0000256" key="8">
    <source>
        <dbReference type="ARBA" id="ARBA00023326"/>
    </source>
</evidence>
<reference evidence="11" key="1">
    <citation type="journal article" date="2014" name="Genome Announc.">
        <title>Genome sequence and annotation of Acremonium chrysogenum, producer of the beta-lactam antibiotic cephalosporin C.</title>
        <authorList>
            <person name="Terfehr D."/>
            <person name="Dahlmann T.A."/>
            <person name="Specht T."/>
            <person name="Zadra I."/>
            <person name="Kuernsteiner H."/>
            <person name="Kueck U."/>
        </authorList>
    </citation>
    <scope>NUCLEOTIDE SEQUENCE [LARGE SCALE GENOMIC DNA]</scope>
    <source>
        <strain evidence="11">ATCC 11550 / CBS 779.69 / DSM 880 / IAM 14645 / JCM 23072 / IMI 49137</strain>
    </source>
</reference>
<evidence type="ECO:0000313" key="10">
    <source>
        <dbReference type="EMBL" id="KFH43860.1"/>
    </source>
</evidence>
<protein>
    <recommendedName>
        <fullName evidence="9">Carboxylic ester hydrolase</fullName>
        <ecNumber evidence="9">3.1.1.-</ecNumber>
    </recommendedName>
</protein>
<keyword evidence="4" id="KW-0732">Signal</keyword>
<organism evidence="10 11">
    <name type="scientific">Hapsidospora chrysogenum (strain ATCC 11550 / CBS 779.69 / DSM 880 / IAM 14645 / JCM 23072 / IMI 49137)</name>
    <name type="common">Acremonium chrysogenum</name>
    <dbReference type="NCBI Taxonomy" id="857340"/>
    <lineage>
        <taxon>Eukaryota</taxon>
        <taxon>Fungi</taxon>
        <taxon>Dikarya</taxon>
        <taxon>Ascomycota</taxon>
        <taxon>Pezizomycotina</taxon>
        <taxon>Sordariomycetes</taxon>
        <taxon>Hypocreomycetidae</taxon>
        <taxon>Hypocreales</taxon>
        <taxon>Bionectriaceae</taxon>
        <taxon>Hapsidospora</taxon>
    </lineage>
</organism>
<dbReference type="Proteomes" id="UP000029964">
    <property type="component" value="Unassembled WGS sequence"/>
</dbReference>
<evidence type="ECO:0000256" key="6">
    <source>
        <dbReference type="ARBA" id="ARBA00023180"/>
    </source>
</evidence>
<dbReference type="InterPro" id="IPR050955">
    <property type="entry name" value="Plant_Biomass_Hydrol_Est"/>
</dbReference>
<accession>A0A086T3C8</accession>
<dbReference type="EC" id="3.1.1.-" evidence="9"/>
<dbReference type="AlphaFoldDB" id="A0A086T3C8"/>
<evidence type="ECO:0000313" key="11">
    <source>
        <dbReference type="Proteomes" id="UP000029964"/>
    </source>
</evidence>
<evidence type="ECO:0000256" key="1">
    <source>
        <dbReference type="ARBA" id="ARBA00004613"/>
    </source>
</evidence>
<dbReference type="NCBIfam" id="TIGR01840">
    <property type="entry name" value="esterase_phb"/>
    <property type="match status" value="1"/>
</dbReference>
<dbReference type="InterPro" id="IPR029058">
    <property type="entry name" value="AB_hydrolase_fold"/>
</dbReference>
<comment type="subcellular location">
    <subcellularLocation>
        <location evidence="1 9">Secreted</location>
    </subcellularLocation>
</comment>
<evidence type="ECO:0000256" key="7">
    <source>
        <dbReference type="ARBA" id="ARBA00023277"/>
    </source>
</evidence>
<dbReference type="SUPFAM" id="SSF53474">
    <property type="entry name" value="alpha/beta-Hydrolases"/>
    <property type="match status" value="2"/>
</dbReference>
<keyword evidence="3 9" id="KW-0964">Secreted</keyword>
<evidence type="ECO:0000256" key="4">
    <source>
        <dbReference type="ARBA" id="ARBA00022729"/>
    </source>
</evidence>
<evidence type="ECO:0000256" key="9">
    <source>
        <dbReference type="RuleBase" id="RU367147"/>
    </source>
</evidence>
<keyword evidence="8 9" id="KW-0624">Polysaccharide degradation</keyword>
<dbReference type="Gene3D" id="3.40.50.1820">
    <property type="entry name" value="alpha/beta hydrolase"/>
    <property type="match status" value="1"/>
</dbReference>
<proteinExistence type="inferred from homology"/>
<dbReference type="GO" id="GO:0005576">
    <property type="term" value="C:extracellular region"/>
    <property type="evidence" value="ECO:0007669"/>
    <property type="project" value="UniProtKB-SubCell"/>
</dbReference>
<dbReference type="GO" id="GO:0052689">
    <property type="term" value="F:carboxylic ester hydrolase activity"/>
    <property type="evidence" value="ECO:0007669"/>
    <property type="project" value="UniProtKB-KW"/>
</dbReference>
<keyword evidence="5 9" id="KW-0378">Hydrolase</keyword>
<name>A0A086T3C8_HAPC1</name>
<gene>
    <name evidence="10" type="ORF">ACRE_053650</name>
</gene>
<comment type="caution">
    <text evidence="10">The sequence shown here is derived from an EMBL/GenBank/DDBJ whole genome shotgun (WGS) entry which is preliminary data.</text>
</comment>
<dbReference type="HOGENOM" id="CLU_027551_1_1_1"/>
<comment type="function">
    <text evidence="9">Esterase involved in the hydrolysis of xylan, a major structural heterogeneous polysaccharide found in plant biomass representing the second most abundant polysaccharide in the biosphere, after cellulose.</text>
</comment>
<dbReference type="GO" id="GO:0045493">
    <property type="term" value="P:xylan catabolic process"/>
    <property type="evidence" value="ECO:0007669"/>
    <property type="project" value="UniProtKB-UniRule"/>
</dbReference>
<keyword evidence="11" id="KW-1185">Reference proteome</keyword>
<keyword evidence="6" id="KW-0325">Glycoprotein</keyword>
<dbReference type="Pfam" id="PF10503">
    <property type="entry name" value="Esterase_PHB"/>
    <property type="match status" value="1"/>
</dbReference>
<evidence type="ECO:0000256" key="5">
    <source>
        <dbReference type="ARBA" id="ARBA00022801"/>
    </source>
</evidence>
<dbReference type="EMBL" id="JPKY01000060">
    <property type="protein sequence ID" value="KFH43860.1"/>
    <property type="molecule type" value="Genomic_DNA"/>
</dbReference>
<evidence type="ECO:0000256" key="2">
    <source>
        <dbReference type="ARBA" id="ARBA00022487"/>
    </source>
</evidence>
<comment type="similarity">
    <text evidence="9">Belongs to the carbohydrate esterase 1 (CE1) family.</text>
</comment>
<evidence type="ECO:0000256" key="3">
    <source>
        <dbReference type="ARBA" id="ARBA00022525"/>
    </source>
</evidence>
<sequence>MVNLRQLASYAPAVLGLASAAQLEQVNDFGDNPSGVRMFIYVPDNVETNPAIIVASHYCTGTAQAYFQGTQYARLADQHGFIVIYPESPYEGSCWDVSSDATLTHDGGGDSNGIANMVAYTLDTYQADASRVFATGSSSGAMMTNVLAATYPDVFKAASVYAGVPAGCFYTGTVNGWNSQCANGQVVRSAEEWADEVRNMYPGYTGEYPRMAIYHGSADNTLFPANYDETVKQWAGVFGYSTEPEETLPNDPEAPFTKEVFGENLFGALGEGVSHNLPNFEEEDLAWFGLV</sequence>
<dbReference type="STRING" id="857340.A0A086T3C8"/>
<dbReference type="PANTHER" id="PTHR43037:SF3">
    <property type="entry name" value="FERULOYL ESTERASE B"/>
    <property type="match status" value="1"/>
</dbReference>
<keyword evidence="7 9" id="KW-0119">Carbohydrate metabolism</keyword>